<reference evidence="4" key="1">
    <citation type="submission" date="2025-08" db="UniProtKB">
        <authorList>
            <consortium name="RefSeq"/>
        </authorList>
    </citation>
    <scope>IDENTIFICATION</scope>
    <source>
        <tissue evidence="4">Thorax and Abdomen</tissue>
    </source>
</reference>
<evidence type="ECO:0000259" key="2">
    <source>
        <dbReference type="Pfam" id="PF13679"/>
    </source>
</evidence>
<proteinExistence type="inferred from homology"/>
<dbReference type="InParanoid" id="A0A6J0BC15"/>
<dbReference type="CDD" id="cd02440">
    <property type="entry name" value="AdoMet_MTases"/>
    <property type="match status" value="1"/>
</dbReference>
<keyword evidence="3" id="KW-1185">Reference proteome</keyword>
<dbReference type="OrthoDB" id="206598at2759"/>
<feature type="domain" description="Methyltransferase" evidence="2">
    <location>
        <begin position="362"/>
        <end position="483"/>
    </location>
</feature>
<dbReference type="RefSeq" id="XP_015511243.1">
    <property type="nucleotide sequence ID" value="XM_015655757.2"/>
</dbReference>
<name>A0A6J0BC15_NEOLC</name>
<dbReference type="InterPro" id="IPR029063">
    <property type="entry name" value="SAM-dependent_MTases_sf"/>
</dbReference>
<dbReference type="PANTHER" id="PTHR13369">
    <property type="match status" value="1"/>
</dbReference>
<dbReference type="KEGG" id="nlo:107218018"/>
<dbReference type="InterPro" id="IPR036282">
    <property type="entry name" value="Glutathione-S-Trfase_C_sf"/>
</dbReference>
<evidence type="ECO:0000313" key="4">
    <source>
        <dbReference type="RefSeq" id="XP_015511243.1"/>
    </source>
</evidence>
<organism evidence="4">
    <name type="scientific">Neodiprion lecontei</name>
    <name type="common">Redheaded pine sawfly</name>
    <dbReference type="NCBI Taxonomy" id="441921"/>
    <lineage>
        <taxon>Eukaryota</taxon>
        <taxon>Metazoa</taxon>
        <taxon>Ecdysozoa</taxon>
        <taxon>Arthropoda</taxon>
        <taxon>Hexapoda</taxon>
        <taxon>Insecta</taxon>
        <taxon>Pterygota</taxon>
        <taxon>Neoptera</taxon>
        <taxon>Endopterygota</taxon>
        <taxon>Hymenoptera</taxon>
        <taxon>Tenthredinoidea</taxon>
        <taxon>Diprionidae</taxon>
        <taxon>Diprioninae</taxon>
        <taxon>Neodiprion</taxon>
    </lineage>
</organism>
<dbReference type="FunFam" id="3.40.50.150:FF:000725">
    <property type="entry name" value="Glutathione S-transferase, C-terminal domain-containing"/>
    <property type="match status" value="1"/>
</dbReference>
<dbReference type="SUPFAM" id="SSF47616">
    <property type="entry name" value="GST C-terminal domain-like"/>
    <property type="match status" value="1"/>
</dbReference>
<dbReference type="SUPFAM" id="SSF53335">
    <property type="entry name" value="S-adenosyl-L-methionine-dependent methyltransferases"/>
    <property type="match status" value="1"/>
</dbReference>
<accession>A0A6J0BC15</accession>
<dbReference type="Proteomes" id="UP000829291">
    <property type="component" value="Chromosome 5"/>
</dbReference>
<dbReference type="CTD" id="79807"/>
<protein>
    <submittedName>
        <fullName evidence="4">Glutathione S-transferase C-terminal domain-containing protein homolog</fullName>
    </submittedName>
</protein>
<dbReference type="PANTHER" id="PTHR13369:SF0">
    <property type="entry name" value="GLUTATHIONE S-TRANSFERASE C-TERMINAL DOMAIN-CONTAINING PROTEIN"/>
    <property type="match status" value="1"/>
</dbReference>
<sequence>METNQLFLEVHSIADLCLAPIETIITLFTIKYCDSRVSINLVVTKKTRNEERSNFIDLSGFTYTVMEVDKLPRYASTCDLPNVIVNETTCVAGLCATLRQIVKSRCFETPLHYSKALLGFKDACLLACSESSIWTKFCEVDLISTLKSIHGQTSSSDTNEIPESIARFECHMSQPVRLHNLYKYTMSKKFSINGTMTGNRDKIPEHIYAEGSQITLADIIIFVCIHTFFTLHALRCELLELIPLTAKWYTRMLSSEMISESLRCLRHLESPSFENRVTSYVLPDVENHSLYKSDPKRYKPRNRIYTKQVDIDDSFALISELGISIELASEPFGSEMTLNWDEIPFEATPEGGALPETRLKRKFEQLENLCRPVMALAKIGDVVVDFCSGGGHLGILIAYLMPNCEVVLLENKEESLNRAKKRVEKLQLTNVRFYQCNLDYYKGHFDIGVSLHACGVATDLVIEHCVSRNAIFVCCPCCYGSVHDCHHIKYPRSNLFKSKIDPRSYLVLGHSADQTHDENNAKTDQGYKCMSIIDTDRKLHAEQFNYIVHLAKLVPENCTPKNHLLVGIPEIKS</sequence>
<dbReference type="FunCoup" id="A0A6J0BC15">
    <property type="interactions" value="1738"/>
</dbReference>
<dbReference type="GO" id="GO:0005737">
    <property type="term" value="C:cytoplasm"/>
    <property type="evidence" value="ECO:0007669"/>
    <property type="project" value="TreeGrafter"/>
</dbReference>
<evidence type="ECO:0000313" key="3">
    <source>
        <dbReference type="Proteomes" id="UP000829291"/>
    </source>
</evidence>
<comment type="similarity">
    <text evidence="1">Belongs to the GSTCD family.</text>
</comment>
<dbReference type="Gene3D" id="3.40.50.150">
    <property type="entry name" value="Vaccinia Virus protein VP39"/>
    <property type="match status" value="1"/>
</dbReference>
<dbReference type="InterPro" id="IPR025714">
    <property type="entry name" value="Methyltranfer_dom"/>
</dbReference>
<dbReference type="Pfam" id="PF13679">
    <property type="entry name" value="Methyltransf_32"/>
    <property type="match status" value="1"/>
</dbReference>
<evidence type="ECO:0000256" key="1">
    <source>
        <dbReference type="ARBA" id="ARBA00008797"/>
    </source>
</evidence>
<dbReference type="AlphaFoldDB" id="A0A6J0BC15"/>
<gene>
    <name evidence="4" type="primary">LOC107218018</name>
</gene>
<dbReference type="GeneID" id="107218018"/>